<proteinExistence type="predicted"/>
<organism evidence="2">
    <name type="scientific">mine drainage metagenome</name>
    <dbReference type="NCBI Taxonomy" id="410659"/>
    <lineage>
        <taxon>unclassified sequences</taxon>
        <taxon>metagenomes</taxon>
        <taxon>ecological metagenomes</taxon>
    </lineage>
</organism>
<dbReference type="SUPFAM" id="SSF56770">
    <property type="entry name" value="HydA/Nqo6-like"/>
    <property type="match status" value="1"/>
</dbReference>
<dbReference type="EC" id="1.12.1.2" evidence="2"/>
<protein>
    <submittedName>
        <fullName evidence="2">NAD-reducing hydrogenase HoxS subunit delta</fullName>
        <ecNumber evidence="2">1.12.1.2</ecNumber>
    </submittedName>
</protein>
<dbReference type="Gene3D" id="3.40.50.700">
    <property type="entry name" value="NADH:ubiquinone oxidoreductase-like, 20kDa subunit"/>
    <property type="match status" value="1"/>
</dbReference>
<gene>
    <name evidence="2" type="primary">hoxY_10</name>
    <name evidence="2" type="ORF">GALL_465220</name>
</gene>
<dbReference type="GO" id="GO:0003677">
    <property type="term" value="F:DNA binding"/>
    <property type="evidence" value="ECO:0007669"/>
    <property type="project" value="UniProtKB-KW"/>
</dbReference>
<sequence length="78" mass="8886">MMLTDVYHTRTGLSVSSRVPDDPELPLPLNRVRPIREVVVVDYCLPGCPPSADAFWRFLSDLLAGRTPHLDCELMRYD</sequence>
<dbReference type="AlphaFoldDB" id="A0A1J5PJW9"/>
<dbReference type="InterPro" id="IPR037024">
    <property type="entry name" value="NiFe_Hase_small_N_sf"/>
</dbReference>
<evidence type="ECO:0000313" key="2">
    <source>
        <dbReference type="EMBL" id="OIQ71857.1"/>
    </source>
</evidence>
<keyword evidence="1 2" id="KW-0560">Oxidoreductase</keyword>
<dbReference type="EMBL" id="MLJW01003531">
    <property type="protein sequence ID" value="OIQ71857.1"/>
    <property type="molecule type" value="Genomic_DNA"/>
</dbReference>
<keyword evidence="2" id="KW-0371">Homeobox</keyword>
<evidence type="ECO:0000256" key="1">
    <source>
        <dbReference type="ARBA" id="ARBA00023002"/>
    </source>
</evidence>
<accession>A0A1J5PJW9</accession>
<name>A0A1J5PJW9_9ZZZZ</name>
<reference evidence="2" key="1">
    <citation type="submission" date="2016-10" db="EMBL/GenBank/DDBJ databases">
        <title>Sequence of Gallionella enrichment culture.</title>
        <authorList>
            <person name="Poehlein A."/>
            <person name="Muehling M."/>
            <person name="Daniel R."/>
        </authorList>
    </citation>
    <scope>NUCLEOTIDE SEQUENCE</scope>
</reference>
<dbReference type="GO" id="GO:0047985">
    <property type="term" value="F:hydrogen dehydrogenase activity"/>
    <property type="evidence" value="ECO:0007669"/>
    <property type="project" value="UniProtKB-EC"/>
</dbReference>
<comment type="caution">
    <text evidence="2">The sequence shown here is derived from an EMBL/GenBank/DDBJ whole genome shotgun (WGS) entry which is preliminary data.</text>
</comment>